<dbReference type="PROSITE" id="PS50893">
    <property type="entry name" value="ABC_TRANSPORTER_2"/>
    <property type="match status" value="1"/>
</dbReference>
<keyword evidence="6" id="KW-1185">Reference proteome</keyword>
<dbReference type="RefSeq" id="WP_052333455.1">
    <property type="nucleotide sequence ID" value="NZ_BIMM01000082.1"/>
</dbReference>
<dbReference type="PANTHER" id="PTHR42939">
    <property type="entry name" value="ABC TRANSPORTER ATP-BINDING PROTEIN ALBC-RELATED"/>
    <property type="match status" value="1"/>
</dbReference>
<proteinExistence type="predicted"/>
<dbReference type="GO" id="GO:0016887">
    <property type="term" value="F:ATP hydrolysis activity"/>
    <property type="evidence" value="ECO:0007669"/>
    <property type="project" value="InterPro"/>
</dbReference>
<feature type="domain" description="ABC transporter" evidence="4">
    <location>
        <begin position="2"/>
        <end position="228"/>
    </location>
</feature>
<dbReference type="InterPro" id="IPR003593">
    <property type="entry name" value="AAA+_ATPase"/>
</dbReference>
<keyword evidence="2" id="KW-0547">Nucleotide-binding</keyword>
<dbReference type="OrthoDB" id="2643074at2"/>
<keyword evidence="3 5" id="KW-0067">ATP-binding</keyword>
<dbReference type="InterPro" id="IPR027417">
    <property type="entry name" value="P-loop_NTPase"/>
</dbReference>
<dbReference type="GO" id="GO:0005524">
    <property type="term" value="F:ATP binding"/>
    <property type="evidence" value="ECO:0007669"/>
    <property type="project" value="UniProtKB-KW"/>
</dbReference>
<evidence type="ECO:0000313" key="6">
    <source>
        <dbReference type="Proteomes" id="UP000234789"/>
    </source>
</evidence>
<dbReference type="SUPFAM" id="SSF52540">
    <property type="entry name" value="P-loop containing nucleoside triphosphate hydrolases"/>
    <property type="match status" value="1"/>
</dbReference>
<evidence type="ECO:0000256" key="2">
    <source>
        <dbReference type="ARBA" id="ARBA00022741"/>
    </source>
</evidence>
<sequence>MIELSGVRWERRAGVFTLDVPRLLLREGITVMAGANGSGKSSLLQLLATAEFPDQGGIRYGLMSGDRDLAAIRSSIGYVPTGLELYEDMRMERLLRYLSELKGEAGRAETDRVIGLFQLEPYRRRAIKTLPQGIRQRIALAQSVIGSPDYLFLDEPLNALDSVERLRLIRFLASYARGRAVVVSTHELNEWEAWASRILWLADGKPQFHGTPQEWTSALPGSVWGGSVSPERYRELPPGDLLQVRPELDLWSVRLLAADCPGPEFAVQEPTLEDAYFLRSRARLREEQTRINTTLQNDHNDM</sequence>
<dbReference type="Proteomes" id="UP000234789">
    <property type="component" value="Unassembled WGS sequence"/>
</dbReference>
<organism evidence="5 6">
    <name type="scientific">Paenibacillus pasadenensis</name>
    <dbReference type="NCBI Taxonomy" id="217090"/>
    <lineage>
        <taxon>Bacteria</taxon>
        <taxon>Bacillati</taxon>
        <taxon>Bacillota</taxon>
        <taxon>Bacilli</taxon>
        <taxon>Bacillales</taxon>
        <taxon>Paenibacillaceae</taxon>
        <taxon>Paenibacillus</taxon>
    </lineage>
</organism>
<accession>A0A2N5N404</accession>
<protein>
    <submittedName>
        <fullName evidence="5">Putative ABC transport system ATP-binding protein</fullName>
    </submittedName>
</protein>
<dbReference type="InterPro" id="IPR003439">
    <property type="entry name" value="ABC_transporter-like_ATP-bd"/>
</dbReference>
<keyword evidence="1" id="KW-0813">Transport</keyword>
<dbReference type="PANTHER" id="PTHR42939:SF1">
    <property type="entry name" value="ABC TRANSPORTER ATP-BINDING PROTEIN ALBC-RELATED"/>
    <property type="match status" value="1"/>
</dbReference>
<gene>
    <name evidence="5" type="ORF">B8V81_3481</name>
</gene>
<dbReference type="InterPro" id="IPR051782">
    <property type="entry name" value="ABC_Transporter_VariousFunc"/>
</dbReference>
<reference evidence="5 6" key="1">
    <citation type="submission" date="2017-05" db="EMBL/GenBank/DDBJ databases">
        <title>Functional genome analysis of Paenibacillus pasadenensis strain R16: insights on endophytic life style and antifungal activity.</title>
        <authorList>
            <person name="Passera A."/>
            <person name="Marcolungo L."/>
            <person name="Casati P."/>
            <person name="Brasca M."/>
            <person name="Quaglino F."/>
            <person name="Delledonne M."/>
        </authorList>
    </citation>
    <scope>NUCLEOTIDE SEQUENCE [LARGE SCALE GENOMIC DNA]</scope>
    <source>
        <strain evidence="5 6">R16</strain>
    </source>
</reference>
<dbReference type="Gene3D" id="3.40.50.300">
    <property type="entry name" value="P-loop containing nucleotide triphosphate hydrolases"/>
    <property type="match status" value="1"/>
</dbReference>
<name>A0A2N5N404_9BACL</name>
<evidence type="ECO:0000256" key="3">
    <source>
        <dbReference type="ARBA" id="ARBA00022840"/>
    </source>
</evidence>
<comment type="caution">
    <text evidence="5">The sequence shown here is derived from an EMBL/GenBank/DDBJ whole genome shotgun (WGS) entry which is preliminary data.</text>
</comment>
<dbReference type="Pfam" id="PF00005">
    <property type="entry name" value="ABC_tran"/>
    <property type="match status" value="1"/>
</dbReference>
<dbReference type="SMART" id="SM00382">
    <property type="entry name" value="AAA"/>
    <property type="match status" value="1"/>
</dbReference>
<evidence type="ECO:0000313" key="5">
    <source>
        <dbReference type="EMBL" id="PLT45050.1"/>
    </source>
</evidence>
<dbReference type="AlphaFoldDB" id="A0A2N5N404"/>
<evidence type="ECO:0000259" key="4">
    <source>
        <dbReference type="PROSITE" id="PS50893"/>
    </source>
</evidence>
<dbReference type="EMBL" id="NFEZ01000004">
    <property type="protein sequence ID" value="PLT45050.1"/>
    <property type="molecule type" value="Genomic_DNA"/>
</dbReference>
<evidence type="ECO:0000256" key="1">
    <source>
        <dbReference type="ARBA" id="ARBA00022448"/>
    </source>
</evidence>